<feature type="transmembrane region" description="Helical" evidence="6">
    <location>
        <begin position="44"/>
        <end position="63"/>
    </location>
</feature>
<keyword evidence="3 6" id="KW-1133">Transmembrane helix</keyword>
<organism evidence="7 8">
    <name type="scientific">Actinia tenebrosa</name>
    <name type="common">Australian red waratah sea anemone</name>
    <dbReference type="NCBI Taxonomy" id="6105"/>
    <lineage>
        <taxon>Eukaryota</taxon>
        <taxon>Metazoa</taxon>
        <taxon>Cnidaria</taxon>
        <taxon>Anthozoa</taxon>
        <taxon>Hexacorallia</taxon>
        <taxon>Actiniaria</taxon>
        <taxon>Actiniidae</taxon>
        <taxon>Actinia</taxon>
    </lineage>
</organism>
<feature type="region of interest" description="Disordered" evidence="5">
    <location>
        <begin position="183"/>
        <end position="229"/>
    </location>
</feature>
<dbReference type="OrthoDB" id="10295178at2759"/>
<dbReference type="GeneID" id="116305634"/>
<evidence type="ECO:0000256" key="6">
    <source>
        <dbReference type="SAM" id="Phobius"/>
    </source>
</evidence>
<dbReference type="KEGG" id="aten:116305634"/>
<feature type="transmembrane region" description="Helical" evidence="6">
    <location>
        <begin position="12"/>
        <end position="38"/>
    </location>
</feature>
<evidence type="ECO:0000256" key="4">
    <source>
        <dbReference type="ARBA" id="ARBA00023136"/>
    </source>
</evidence>
<name>A0A6P8J0K5_ACTTE</name>
<dbReference type="InterPro" id="IPR007237">
    <property type="entry name" value="CD20-like"/>
</dbReference>
<evidence type="ECO:0000256" key="2">
    <source>
        <dbReference type="ARBA" id="ARBA00022692"/>
    </source>
</evidence>
<keyword evidence="2 6" id="KW-0812">Transmembrane</keyword>
<comment type="subcellular location">
    <subcellularLocation>
        <location evidence="1">Membrane</location>
        <topology evidence="1">Multi-pass membrane protein</topology>
    </subcellularLocation>
</comment>
<feature type="transmembrane region" description="Helical" evidence="6">
    <location>
        <begin position="140"/>
        <end position="168"/>
    </location>
</feature>
<sequence>MKPVREREARFAGICGISAVVLGLGHIICGSILLGYEVKNGDGLWSGLGIIAIGAIGIAIWWTKFRPAMIIFLMLSAVLAIALVIQTALAVIGFVFWRDFIQMSDNCYIYNGVCRCTTSDGKKLPIPLESCDLIKMFDDAYIALIIFSILSFLVTLAGSFIGCLSTCFDDLKEPKRQLTMTTQPTDLDSEQVDQIQQPESPQQSARQDEITKTTDMKESQVQEKDKKKDEACGNVYEIIVEKVA</sequence>
<evidence type="ECO:0000313" key="7">
    <source>
        <dbReference type="Proteomes" id="UP000515163"/>
    </source>
</evidence>
<protein>
    <submittedName>
        <fullName evidence="8">Uncharacterized protein LOC116305634</fullName>
    </submittedName>
</protein>
<gene>
    <name evidence="8" type="primary">LOC116305634</name>
</gene>
<dbReference type="AlphaFoldDB" id="A0A6P8J0K5"/>
<dbReference type="Pfam" id="PF04103">
    <property type="entry name" value="CD20"/>
    <property type="match status" value="1"/>
</dbReference>
<feature type="compositionally biased region" description="Basic and acidic residues" evidence="5">
    <location>
        <begin position="206"/>
        <end position="229"/>
    </location>
</feature>
<dbReference type="Proteomes" id="UP000515163">
    <property type="component" value="Unplaced"/>
</dbReference>
<accession>A0A6P8J0K5</accession>
<reference evidence="8" key="1">
    <citation type="submission" date="2025-08" db="UniProtKB">
        <authorList>
            <consortium name="RefSeq"/>
        </authorList>
    </citation>
    <scope>IDENTIFICATION</scope>
    <source>
        <tissue evidence="8">Tentacle</tissue>
    </source>
</reference>
<evidence type="ECO:0000313" key="8">
    <source>
        <dbReference type="RefSeq" id="XP_031571445.1"/>
    </source>
</evidence>
<dbReference type="RefSeq" id="XP_031571445.1">
    <property type="nucleotide sequence ID" value="XM_031715585.1"/>
</dbReference>
<keyword evidence="7" id="KW-1185">Reference proteome</keyword>
<proteinExistence type="predicted"/>
<dbReference type="GO" id="GO:0016020">
    <property type="term" value="C:membrane"/>
    <property type="evidence" value="ECO:0007669"/>
    <property type="project" value="UniProtKB-SubCell"/>
</dbReference>
<evidence type="ECO:0000256" key="3">
    <source>
        <dbReference type="ARBA" id="ARBA00022989"/>
    </source>
</evidence>
<feature type="transmembrane region" description="Helical" evidence="6">
    <location>
        <begin position="70"/>
        <end position="96"/>
    </location>
</feature>
<evidence type="ECO:0000256" key="5">
    <source>
        <dbReference type="SAM" id="MobiDB-lite"/>
    </source>
</evidence>
<evidence type="ECO:0000256" key="1">
    <source>
        <dbReference type="ARBA" id="ARBA00004141"/>
    </source>
</evidence>
<dbReference type="InParanoid" id="A0A6P8J0K5"/>
<keyword evidence="4 6" id="KW-0472">Membrane</keyword>
<feature type="compositionally biased region" description="Polar residues" evidence="5">
    <location>
        <begin position="183"/>
        <end position="205"/>
    </location>
</feature>